<dbReference type="InterPro" id="IPR016159">
    <property type="entry name" value="Cullin_repeat-like_dom_sf"/>
</dbReference>
<dbReference type="PANTHER" id="PTHR12542">
    <property type="entry name" value="EXOCYST COMPLEX PROTEIN EXO70"/>
    <property type="match status" value="1"/>
</dbReference>
<evidence type="ECO:0000256" key="4">
    <source>
        <dbReference type="SAM" id="MobiDB-lite"/>
    </source>
</evidence>
<dbReference type="SUPFAM" id="SSF74788">
    <property type="entry name" value="Cullin repeat-like"/>
    <property type="match status" value="1"/>
</dbReference>
<protein>
    <recommendedName>
        <fullName evidence="3">Exocyst subunit Exo70 family protein</fullName>
    </recommendedName>
</protein>
<feature type="compositionally biased region" description="Low complexity" evidence="4">
    <location>
        <begin position="42"/>
        <end position="58"/>
    </location>
</feature>
<evidence type="ECO:0000256" key="1">
    <source>
        <dbReference type="ARBA" id="ARBA00006756"/>
    </source>
</evidence>
<dbReference type="EMBL" id="CM029037">
    <property type="protein sequence ID" value="KAG2659624.1"/>
    <property type="molecule type" value="Genomic_DNA"/>
</dbReference>
<dbReference type="OrthoDB" id="642550at2759"/>
<comment type="similarity">
    <text evidence="1 3">Belongs to the EXO70 family.</text>
</comment>
<keyword evidence="3" id="KW-0268">Exocytosis</keyword>
<comment type="function">
    <text evidence="3">Component of the exocyst complex.</text>
</comment>
<dbReference type="GO" id="GO:0015031">
    <property type="term" value="P:protein transport"/>
    <property type="evidence" value="ECO:0007669"/>
    <property type="project" value="UniProtKB-KW"/>
</dbReference>
<keyword evidence="3" id="KW-0653">Protein transport</keyword>
<evidence type="ECO:0000256" key="2">
    <source>
        <dbReference type="ARBA" id="ARBA00022448"/>
    </source>
</evidence>
<dbReference type="InterPro" id="IPR046364">
    <property type="entry name" value="Exo70_C"/>
</dbReference>
<dbReference type="Gene3D" id="1.20.1280.170">
    <property type="entry name" value="Exocyst complex component Exo70"/>
    <property type="match status" value="1"/>
</dbReference>
<keyword evidence="2 3" id="KW-0813">Transport</keyword>
<dbReference type="GO" id="GO:0000145">
    <property type="term" value="C:exocyst"/>
    <property type="evidence" value="ECO:0007669"/>
    <property type="project" value="InterPro"/>
</dbReference>
<evidence type="ECO:0000256" key="3">
    <source>
        <dbReference type="RuleBase" id="RU365026"/>
    </source>
</evidence>
<proteinExistence type="inferred from homology"/>
<gene>
    <name evidence="6" type="ORF">PVAP13_1KG372400</name>
</gene>
<keyword evidence="7" id="KW-1185">Reference proteome</keyword>
<comment type="caution">
    <text evidence="6">The sequence shown here is derived from an EMBL/GenBank/DDBJ whole genome shotgun (WGS) entry which is preliminary data.</text>
</comment>
<dbReference type="InterPro" id="IPR004140">
    <property type="entry name" value="Exo70"/>
</dbReference>
<dbReference type="Pfam" id="PF03081">
    <property type="entry name" value="Exo70_C"/>
    <property type="match status" value="1"/>
</dbReference>
<reference evidence="6 7" key="1">
    <citation type="submission" date="2020-05" db="EMBL/GenBank/DDBJ databases">
        <title>WGS assembly of Panicum virgatum.</title>
        <authorList>
            <person name="Lovell J.T."/>
            <person name="Jenkins J."/>
            <person name="Shu S."/>
            <person name="Juenger T.E."/>
            <person name="Schmutz J."/>
        </authorList>
    </citation>
    <scope>NUCLEOTIDE SEQUENCE [LARGE SCALE GENOMIC DNA]</scope>
    <source>
        <strain evidence="7">cv. AP13</strain>
    </source>
</reference>
<dbReference type="GO" id="GO:0005546">
    <property type="term" value="F:phosphatidylinositol-4,5-bisphosphate binding"/>
    <property type="evidence" value="ECO:0007669"/>
    <property type="project" value="InterPro"/>
</dbReference>
<dbReference type="AlphaFoldDB" id="A0A8T0XR14"/>
<evidence type="ECO:0000313" key="6">
    <source>
        <dbReference type="EMBL" id="KAG2659624.1"/>
    </source>
</evidence>
<accession>A0A8T0XR14</accession>
<feature type="region of interest" description="Disordered" evidence="4">
    <location>
        <begin position="37"/>
        <end position="58"/>
    </location>
</feature>
<organism evidence="6 7">
    <name type="scientific">Panicum virgatum</name>
    <name type="common">Blackwell switchgrass</name>
    <dbReference type="NCBI Taxonomy" id="38727"/>
    <lineage>
        <taxon>Eukaryota</taxon>
        <taxon>Viridiplantae</taxon>
        <taxon>Streptophyta</taxon>
        <taxon>Embryophyta</taxon>
        <taxon>Tracheophyta</taxon>
        <taxon>Spermatophyta</taxon>
        <taxon>Magnoliopsida</taxon>
        <taxon>Liliopsida</taxon>
        <taxon>Poales</taxon>
        <taxon>Poaceae</taxon>
        <taxon>PACMAD clade</taxon>
        <taxon>Panicoideae</taxon>
        <taxon>Panicodae</taxon>
        <taxon>Paniceae</taxon>
        <taxon>Panicinae</taxon>
        <taxon>Panicum</taxon>
        <taxon>Panicum sect. Hiantes</taxon>
    </lineage>
</organism>
<feature type="domain" description="Exocyst complex subunit Exo70 C-terminal" evidence="5">
    <location>
        <begin position="206"/>
        <end position="558"/>
    </location>
</feature>
<evidence type="ECO:0000313" key="7">
    <source>
        <dbReference type="Proteomes" id="UP000823388"/>
    </source>
</evidence>
<dbReference type="Proteomes" id="UP000823388">
    <property type="component" value="Chromosome 1K"/>
</dbReference>
<evidence type="ECO:0000259" key="5">
    <source>
        <dbReference type="Pfam" id="PF03081"/>
    </source>
</evidence>
<name>A0A8T0XR14_PANVG</name>
<sequence>MSMEAARGGSSSAPSGGGVYGSLKDWFLNWRRPQHPTPTVYTSGGSKSGSGTTLSSTYTSGSGASHLSSYDHRLLNALAVEERAEELAKERAAELWGGADDGQRPEKSMTPSGNFSALERWLMGLDVGWVLCIADDASAAAAAGGLWHLSGAMVQRDYAGRWIQALTVITRTILRAYSDPFGCGLSDLYIVLEEDELATTEQEQDPDQLQQSRARFAEAAILRMLPFVDAIAAASSIAGAGANGAPAPTPTERLQVLLNVREALSSASSGIQLWLHSASSAEAKQKSDEVLGLLSAKERRLDEAIWNAMEDLRACILSAPDDKALWGAQSPQGSPDVVRVTRSLINHIRLLWGNHKLVRHIVGVAADIGDYVPEYDRISYFLSGQEMSAGEPFASLTLEMVSALEEKLAERSESFPDHGLRVLFLINNTCFIWQQLHPLLLGMERHMSVLARRIEDYIQRYLQVSWAPVVSCLSDLAPLCFGRNYNSCLARFESEFQKTYSAQKLWKVPDPELRRRLRQAVTERVVSGFREYLEHDNISTTPPRITLTPLELEHMLQELFEG</sequence>
<dbReference type="GO" id="GO:0006887">
    <property type="term" value="P:exocytosis"/>
    <property type="evidence" value="ECO:0007669"/>
    <property type="project" value="UniProtKB-KW"/>
</dbReference>
<dbReference type="PANTHER" id="PTHR12542:SF170">
    <property type="entry name" value="EXOCYST SUBUNIT EXO70 FAMILY PROTEIN"/>
    <property type="match status" value="1"/>
</dbReference>